<organism evidence="2 3">
    <name type="scientific">Algoriphagus taiwanensis</name>
    <dbReference type="NCBI Taxonomy" id="1445656"/>
    <lineage>
        <taxon>Bacteria</taxon>
        <taxon>Pseudomonadati</taxon>
        <taxon>Bacteroidota</taxon>
        <taxon>Cytophagia</taxon>
        <taxon>Cytophagales</taxon>
        <taxon>Cyclobacteriaceae</taxon>
        <taxon>Algoriphagus</taxon>
    </lineage>
</organism>
<keyword evidence="3" id="KW-1185">Reference proteome</keyword>
<evidence type="ECO:0000313" key="2">
    <source>
        <dbReference type="EMBL" id="GMQ32558.1"/>
    </source>
</evidence>
<gene>
    <name evidence="2" type="ORF">Ataiwa_08300</name>
</gene>
<evidence type="ECO:0000313" key="3">
    <source>
        <dbReference type="Proteomes" id="UP001307705"/>
    </source>
</evidence>
<comment type="caution">
    <text evidence="2">The sequence shown here is derived from an EMBL/GenBank/DDBJ whole genome shotgun (WGS) entry which is preliminary data.</text>
</comment>
<name>A0ABQ6PZC2_9BACT</name>
<sequence>MKFLFKPTNGKVGIESNSEENGPHFLETKKPRESEVLGVIGTTFLLVFKDS</sequence>
<reference evidence="2 3" key="1">
    <citation type="submission" date="2023-08" db="EMBL/GenBank/DDBJ databases">
        <title>Draft genome sequence of Algoriphagus taiwanensis.</title>
        <authorList>
            <person name="Takatani N."/>
            <person name="Hosokawa M."/>
            <person name="Sawabe T."/>
        </authorList>
    </citation>
    <scope>NUCLEOTIDE SEQUENCE [LARGE SCALE GENOMIC DNA]</scope>
    <source>
        <strain evidence="2 3">JCM 19755</strain>
    </source>
</reference>
<accession>A0ABQ6PZC2</accession>
<feature type="region of interest" description="Disordered" evidence="1">
    <location>
        <begin position="1"/>
        <end position="26"/>
    </location>
</feature>
<proteinExistence type="predicted"/>
<evidence type="ECO:0000256" key="1">
    <source>
        <dbReference type="SAM" id="MobiDB-lite"/>
    </source>
</evidence>
<dbReference type="Proteomes" id="UP001307705">
    <property type="component" value="Unassembled WGS sequence"/>
</dbReference>
<protein>
    <submittedName>
        <fullName evidence="2">Uncharacterized protein</fullName>
    </submittedName>
</protein>
<dbReference type="EMBL" id="BTPE01000002">
    <property type="protein sequence ID" value="GMQ32558.1"/>
    <property type="molecule type" value="Genomic_DNA"/>
</dbReference>